<evidence type="ECO:0000256" key="9">
    <source>
        <dbReference type="ARBA" id="ARBA00022840"/>
    </source>
</evidence>
<keyword evidence="5" id="KW-0808">Transferase</keyword>
<keyword evidence="11" id="KW-0443">Lipid metabolism</keyword>
<evidence type="ECO:0000256" key="15">
    <source>
        <dbReference type="SAM" id="Phobius"/>
    </source>
</evidence>
<feature type="transmembrane region" description="Helical" evidence="15">
    <location>
        <begin position="44"/>
        <end position="62"/>
    </location>
</feature>
<evidence type="ECO:0000256" key="6">
    <source>
        <dbReference type="ARBA" id="ARBA00022692"/>
    </source>
</evidence>
<comment type="similarity">
    <text evidence="2">Belongs to the bacterial diacylglycerol kinase family.</text>
</comment>
<keyword evidence="13" id="KW-0594">Phospholipid biosynthesis</keyword>
<name>A0ABY1ABH4_9LACO</name>
<proteinExistence type="inferred from homology"/>
<dbReference type="EMBL" id="FOCC01000006">
    <property type="protein sequence ID" value="SEM65345.1"/>
    <property type="molecule type" value="Genomic_DNA"/>
</dbReference>
<reference evidence="16 17" key="1">
    <citation type="submission" date="2016-10" db="EMBL/GenBank/DDBJ databases">
        <authorList>
            <person name="Varghese N."/>
            <person name="Submissions S."/>
        </authorList>
    </citation>
    <scope>NUCLEOTIDE SEQUENCE [LARGE SCALE GENOMIC DNA]</scope>
    <source>
        <strain evidence="16 17">WC1T17</strain>
    </source>
</reference>
<evidence type="ECO:0000256" key="8">
    <source>
        <dbReference type="ARBA" id="ARBA00022777"/>
    </source>
</evidence>
<dbReference type="CDD" id="cd14265">
    <property type="entry name" value="UDPK_IM_like"/>
    <property type="match status" value="1"/>
</dbReference>
<dbReference type="PANTHER" id="PTHR34299">
    <property type="entry name" value="DIACYLGLYCEROL KINASE"/>
    <property type="match status" value="1"/>
</dbReference>
<keyword evidence="10 15" id="KW-1133">Transmembrane helix</keyword>
<evidence type="ECO:0000313" key="16">
    <source>
        <dbReference type="EMBL" id="SEM65345.1"/>
    </source>
</evidence>
<feature type="transmembrane region" description="Helical" evidence="15">
    <location>
        <begin position="68"/>
        <end position="88"/>
    </location>
</feature>
<dbReference type="Gene3D" id="1.10.287.3610">
    <property type="match status" value="1"/>
</dbReference>
<accession>A0ABY1ABH4</accession>
<comment type="caution">
    <text evidence="16">The sequence shown here is derived from an EMBL/GenBank/DDBJ whole genome shotgun (WGS) entry which is preliminary data.</text>
</comment>
<evidence type="ECO:0000256" key="10">
    <source>
        <dbReference type="ARBA" id="ARBA00022989"/>
    </source>
</evidence>
<dbReference type="GO" id="GO:0016301">
    <property type="term" value="F:kinase activity"/>
    <property type="evidence" value="ECO:0007669"/>
    <property type="project" value="UniProtKB-KW"/>
</dbReference>
<evidence type="ECO:0000256" key="13">
    <source>
        <dbReference type="ARBA" id="ARBA00023209"/>
    </source>
</evidence>
<evidence type="ECO:0000256" key="4">
    <source>
        <dbReference type="ARBA" id="ARBA00022516"/>
    </source>
</evidence>
<comment type="subcellular location">
    <subcellularLocation>
        <location evidence="1">Cell membrane</location>
        <topology evidence="1">Multi-pass membrane protein</topology>
    </subcellularLocation>
</comment>
<evidence type="ECO:0000256" key="5">
    <source>
        <dbReference type="ARBA" id="ARBA00022679"/>
    </source>
</evidence>
<keyword evidence="6 15" id="KW-0812">Transmembrane</keyword>
<keyword evidence="9" id="KW-0067">ATP-binding</keyword>
<dbReference type="Pfam" id="PF01219">
    <property type="entry name" value="DAGK_prokar"/>
    <property type="match status" value="1"/>
</dbReference>
<gene>
    <name evidence="16" type="ORF">SAMN05216431_10635</name>
</gene>
<evidence type="ECO:0000256" key="2">
    <source>
        <dbReference type="ARBA" id="ARBA00005967"/>
    </source>
</evidence>
<dbReference type="Proteomes" id="UP000182089">
    <property type="component" value="Unassembled WGS sequence"/>
</dbReference>
<dbReference type="PANTHER" id="PTHR34299:SF1">
    <property type="entry name" value="DIACYLGLYCEROL KINASE"/>
    <property type="match status" value="1"/>
</dbReference>
<dbReference type="InterPro" id="IPR036945">
    <property type="entry name" value="DAGK_sf"/>
</dbReference>
<keyword evidence="7" id="KW-0547">Nucleotide-binding</keyword>
<keyword evidence="14" id="KW-1208">Phospholipid metabolism</keyword>
<evidence type="ECO:0000256" key="3">
    <source>
        <dbReference type="ARBA" id="ARBA00022475"/>
    </source>
</evidence>
<evidence type="ECO:0000313" key="17">
    <source>
        <dbReference type="Proteomes" id="UP000182089"/>
    </source>
</evidence>
<evidence type="ECO:0000256" key="12">
    <source>
        <dbReference type="ARBA" id="ARBA00023136"/>
    </source>
</evidence>
<dbReference type="InterPro" id="IPR033717">
    <property type="entry name" value="UDPK"/>
</dbReference>
<evidence type="ECO:0000256" key="1">
    <source>
        <dbReference type="ARBA" id="ARBA00004651"/>
    </source>
</evidence>
<evidence type="ECO:0000256" key="14">
    <source>
        <dbReference type="ARBA" id="ARBA00023264"/>
    </source>
</evidence>
<dbReference type="InterPro" id="IPR000829">
    <property type="entry name" value="DAGK"/>
</dbReference>
<keyword evidence="12 15" id="KW-0472">Membrane</keyword>
<evidence type="ECO:0000256" key="7">
    <source>
        <dbReference type="ARBA" id="ARBA00022741"/>
    </source>
</evidence>
<keyword evidence="8 16" id="KW-0418">Kinase</keyword>
<keyword evidence="3" id="KW-1003">Cell membrane</keyword>
<sequence length="140" mass="15957">MLMGLKENKKKRRYVNHWKNRHFINSLAFALEGLVTACKEERNLRFHVCSTILVVILGLFFHVSEYEWLWLILCVFLVVSSEIWNSAIENVVDLATGYKRHPLAKKAKDIAAGAVLVAAMFSVVTALVIFGPKIIQLIKM</sequence>
<protein>
    <submittedName>
        <fullName evidence="16">Diacylglycerol kinase</fullName>
    </submittedName>
</protein>
<evidence type="ECO:0000256" key="11">
    <source>
        <dbReference type="ARBA" id="ARBA00023098"/>
    </source>
</evidence>
<organism evidence="16 17">
    <name type="scientific">Ligilactobacillus ruminis</name>
    <dbReference type="NCBI Taxonomy" id="1623"/>
    <lineage>
        <taxon>Bacteria</taxon>
        <taxon>Bacillati</taxon>
        <taxon>Bacillota</taxon>
        <taxon>Bacilli</taxon>
        <taxon>Lactobacillales</taxon>
        <taxon>Lactobacillaceae</taxon>
        <taxon>Ligilactobacillus</taxon>
    </lineage>
</organism>
<feature type="transmembrane region" description="Helical" evidence="15">
    <location>
        <begin position="109"/>
        <end position="130"/>
    </location>
</feature>
<keyword evidence="4" id="KW-0444">Lipid biosynthesis</keyword>